<sequence length="49" mass="6027">MVWLHLIWTHSNRKLRAELIVLNAYQEMQRGRKPLQFQQQLIQLEIEIL</sequence>
<accession>A0A1B0DK50</accession>
<evidence type="ECO:0000313" key="1">
    <source>
        <dbReference type="EnsemblMetazoa" id="PPAI008624-PA"/>
    </source>
</evidence>
<dbReference type="EnsemblMetazoa" id="PPAI008624-RA">
    <property type="protein sequence ID" value="PPAI008624-PA"/>
    <property type="gene ID" value="PPAI008624"/>
</dbReference>
<organism evidence="1 2">
    <name type="scientific">Phlebotomus papatasi</name>
    <name type="common">Sandfly</name>
    <dbReference type="NCBI Taxonomy" id="29031"/>
    <lineage>
        <taxon>Eukaryota</taxon>
        <taxon>Metazoa</taxon>
        <taxon>Ecdysozoa</taxon>
        <taxon>Arthropoda</taxon>
        <taxon>Hexapoda</taxon>
        <taxon>Insecta</taxon>
        <taxon>Pterygota</taxon>
        <taxon>Neoptera</taxon>
        <taxon>Endopterygota</taxon>
        <taxon>Diptera</taxon>
        <taxon>Nematocera</taxon>
        <taxon>Psychodoidea</taxon>
        <taxon>Psychodidae</taxon>
        <taxon>Phlebotomus</taxon>
        <taxon>Phlebotomus</taxon>
    </lineage>
</organism>
<dbReference type="EMBL" id="AJVK01035255">
    <property type="status" value="NOT_ANNOTATED_CDS"/>
    <property type="molecule type" value="Genomic_DNA"/>
</dbReference>
<reference evidence="1" key="1">
    <citation type="submission" date="2022-08" db="UniProtKB">
        <authorList>
            <consortium name="EnsemblMetazoa"/>
        </authorList>
    </citation>
    <scope>IDENTIFICATION</scope>
    <source>
        <strain evidence="1">Israel</strain>
    </source>
</reference>
<proteinExistence type="predicted"/>
<name>A0A1B0DK50_PHLPP</name>
<evidence type="ECO:0000313" key="2">
    <source>
        <dbReference type="Proteomes" id="UP000092462"/>
    </source>
</evidence>
<protein>
    <submittedName>
        <fullName evidence="1">Uncharacterized protein</fullName>
    </submittedName>
</protein>
<dbReference type="AlphaFoldDB" id="A0A1B0DK50"/>
<keyword evidence="2" id="KW-1185">Reference proteome</keyword>
<dbReference type="Proteomes" id="UP000092462">
    <property type="component" value="Unassembled WGS sequence"/>
</dbReference>
<dbReference type="VEuPathDB" id="VectorBase:PPAI008624"/>